<protein>
    <submittedName>
        <fullName evidence="1">Aminotransferase class IV</fullName>
    </submittedName>
</protein>
<dbReference type="InterPro" id="IPR043132">
    <property type="entry name" value="BCAT-like_C"/>
</dbReference>
<sequence length="256" mass="28549">MIYFRNGELHENDVCLDLAQPAFRTGFGFFETICWNGSKACHLDLHLERARNSLAEFCVAEEPLDYEAAIEEVVNANGLLNEFARVNIFFPVETDHTQPIVCAVPFEYVPQRTWTIKPNPHIFLTPLMAHKSTNRMDYLNAWKTAQADGFDDALLQDFEGNVLESSFASLLFKAGDTFIEPKTDFKLPGTACIVASRHIEIDSAVINVAQIDGFDHVYALNSLGGMIPVTAIGCIEFEPDFILADGISAKILELKL</sequence>
<dbReference type="InterPro" id="IPR001544">
    <property type="entry name" value="Aminotrans_IV"/>
</dbReference>
<dbReference type="EMBL" id="CP001649">
    <property type="protein sequence ID" value="ACS79164.1"/>
    <property type="molecule type" value="Genomic_DNA"/>
</dbReference>
<dbReference type="SUPFAM" id="SSF56752">
    <property type="entry name" value="D-aminoacid aminotransferase-like PLP-dependent enzymes"/>
    <property type="match status" value="1"/>
</dbReference>
<proteinExistence type="predicted"/>
<keyword evidence="1" id="KW-0032">Aminotransferase</keyword>
<keyword evidence="2" id="KW-1185">Reference proteome</keyword>
<dbReference type="Pfam" id="PF01063">
    <property type="entry name" value="Aminotran_4"/>
    <property type="match status" value="1"/>
</dbReference>
<dbReference type="eggNOG" id="COG0115">
    <property type="taxonomic scope" value="Bacteria"/>
</dbReference>
<accession>C6C101</accession>
<reference evidence="1 2" key="1">
    <citation type="submission" date="2009-06" db="EMBL/GenBank/DDBJ databases">
        <title>Complete sequence of Desulfovibrio salexigens DSM 2638.</title>
        <authorList>
            <consortium name="US DOE Joint Genome Institute"/>
            <person name="Lucas S."/>
            <person name="Copeland A."/>
            <person name="Lapidus A."/>
            <person name="Glavina del Rio T."/>
            <person name="Tice H."/>
            <person name="Bruce D."/>
            <person name="Goodwin L."/>
            <person name="Pitluck S."/>
            <person name="Munk A.C."/>
            <person name="Brettin T."/>
            <person name="Detter J.C."/>
            <person name="Han C."/>
            <person name="Tapia R."/>
            <person name="Larimer F."/>
            <person name="Land M."/>
            <person name="Hauser L."/>
            <person name="Kyrpides N."/>
            <person name="Anderson I."/>
            <person name="Wall J.D."/>
            <person name="Arkin A.P."/>
            <person name="Dehal P."/>
            <person name="Chivian D."/>
            <person name="Giles B."/>
            <person name="Hazen T.C."/>
        </authorList>
    </citation>
    <scope>NUCLEOTIDE SEQUENCE [LARGE SCALE GENOMIC DNA]</scope>
    <source>
        <strain evidence="2">ATCC 14822 / DSM 2638 / NCIMB 8403 / VKM B-1763</strain>
    </source>
</reference>
<name>C6C101_MARSD</name>
<dbReference type="Gene3D" id="3.30.470.10">
    <property type="match status" value="1"/>
</dbReference>
<dbReference type="Proteomes" id="UP000002601">
    <property type="component" value="Chromosome"/>
</dbReference>
<organism evidence="1 2">
    <name type="scientific">Maridesulfovibrio salexigens (strain ATCC 14822 / DSM 2638 / NCIMB 8403 / VKM B-1763)</name>
    <name type="common">Desulfovibrio salexigens</name>
    <dbReference type="NCBI Taxonomy" id="526222"/>
    <lineage>
        <taxon>Bacteria</taxon>
        <taxon>Pseudomonadati</taxon>
        <taxon>Thermodesulfobacteriota</taxon>
        <taxon>Desulfovibrionia</taxon>
        <taxon>Desulfovibrionales</taxon>
        <taxon>Desulfovibrionaceae</taxon>
        <taxon>Maridesulfovibrio</taxon>
    </lineage>
</organism>
<dbReference type="STRING" id="526222.Desal_1100"/>
<gene>
    <name evidence="1" type="ordered locus">Desal_1100</name>
</gene>
<dbReference type="HOGENOM" id="CLU_1084721_0_0_7"/>
<dbReference type="InterPro" id="IPR036038">
    <property type="entry name" value="Aminotransferase-like"/>
</dbReference>
<dbReference type="KEGG" id="dsa:Desal_1100"/>
<dbReference type="AlphaFoldDB" id="C6C101"/>
<dbReference type="GO" id="GO:0008483">
    <property type="term" value="F:transaminase activity"/>
    <property type="evidence" value="ECO:0007669"/>
    <property type="project" value="UniProtKB-KW"/>
</dbReference>
<dbReference type="OrthoDB" id="9805628at2"/>
<dbReference type="RefSeq" id="WP_015850983.1">
    <property type="nucleotide sequence ID" value="NC_012881.1"/>
</dbReference>
<evidence type="ECO:0000313" key="2">
    <source>
        <dbReference type="Proteomes" id="UP000002601"/>
    </source>
</evidence>
<dbReference type="Gene3D" id="3.20.10.10">
    <property type="entry name" value="D-amino Acid Aminotransferase, subunit A, domain 2"/>
    <property type="match status" value="1"/>
</dbReference>
<evidence type="ECO:0000313" key="1">
    <source>
        <dbReference type="EMBL" id="ACS79164.1"/>
    </source>
</evidence>
<dbReference type="InterPro" id="IPR043131">
    <property type="entry name" value="BCAT-like_N"/>
</dbReference>
<keyword evidence="1" id="KW-0808">Transferase</keyword>